<dbReference type="AlphaFoldDB" id="A0A816DPV7"/>
<dbReference type="GO" id="GO:0043420">
    <property type="term" value="P:anthranilate metabolic process"/>
    <property type="evidence" value="ECO:0007669"/>
    <property type="project" value="TreeGrafter"/>
</dbReference>
<sequence>RGYDPNESKIILKAREGKSYIRTEDILEALRREGESIALVLIRGIHYYTGQLFDIETITRGAHEQYLNSGAGCIGGLFIHSNHFQSNLFKLNGWWGNRDFTSFVMGDVTAGGGFGLPSVPSVSRLTNICQKFETHAIVKNRKIDEKERFQSINPH</sequence>
<protein>
    <submittedName>
        <fullName evidence="2">Uncharacterized protein</fullName>
    </submittedName>
</protein>
<gene>
    <name evidence="2" type="ORF">GPM918_LOCUS44974</name>
    <name evidence="3" type="ORF">SRO942_LOCUS47121</name>
</gene>
<feature type="non-terminal residue" evidence="2">
    <location>
        <position position="155"/>
    </location>
</feature>
<keyword evidence="1" id="KW-0663">Pyridoxal phosphate</keyword>
<dbReference type="OrthoDB" id="5978656at2759"/>
<dbReference type="InterPro" id="IPR015421">
    <property type="entry name" value="PyrdxlP-dep_Trfase_major"/>
</dbReference>
<dbReference type="GO" id="GO:0030429">
    <property type="term" value="F:kynureninase activity"/>
    <property type="evidence" value="ECO:0007669"/>
    <property type="project" value="InterPro"/>
</dbReference>
<dbReference type="EMBL" id="CAJOBC010116561">
    <property type="protein sequence ID" value="CAF4554310.1"/>
    <property type="molecule type" value="Genomic_DNA"/>
</dbReference>
<dbReference type="GO" id="GO:0019441">
    <property type="term" value="P:L-tryptophan catabolic process to kynurenine"/>
    <property type="evidence" value="ECO:0007669"/>
    <property type="project" value="TreeGrafter"/>
</dbReference>
<dbReference type="GO" id="GO:0005737">
    <property type="term" value="C:cytoplasm"/>
    <property type="evidence" value="ECO:0007669"/>
    <property type="project" value="InterPro"/>
</dbReference>
<evidence type="ECO:0000313" key="2">
    <source>
        <dbReference type="EMBL" id="CAF1641646.1"/>
    </source>
</evidence>
<proteinExistence type="predicted"/>
<dbReference type="InterPro" id="IPR015424">
    <property type="entry name" value="PyrdxlP-dep_Trfase"/>
</dbReference>
<evidence type="ECO:0000313" key="4">
    <source>
        <dbReference type="Proteomes" id="UP000663829"/>
    </source>
</evidence>
<reference evidence="2" key="1">
    <citation type="submission" date="2021-02" db="EMBL/GenBank/DDBJ databases">
        <authorList>
            <person name="Nowell W R."/>
        </authorList>
    </citation>
    <scope>NUCLEOTIDE SEQUENCE</scope>
</reference>
<accession>A0A816DPV7</accession>
<dbReference type="GO" id="GO:0009435">
    <property type="term" value="P:NAD+ biosynthetic process"/>
    <property type="evidence" value="ECO:0007669"/>
    <property type="project" value="InterPro"/>
</dbReference>
<dbReference type="EMBL" id="CAJNOQ010047565">
    <property type="protein sequence ID" value="CAF1641646.1"/>
    <property type="molecule type" value="Genomic_DNA"/>
</dbReference>
<dbReference type="SUPFAM" id="SSF53383">
    <property type="entry name" value="PLP-dependent transferases"/>
    <property type="match status" value="1"/>
</dbReference>
<evidence type="ECO:0000313" key="3">
    <source>
        <dbReference type="EMBL" id="CAF4554310.1"/>
    </source>
</evidence>
<dbReference type="GO" id="GO:0030170">
    <property type="term" value="F:pyridoxal phosphate binding"/>
    <property type="evidence" value="ECO:0007669"/>
    <property type="project" value="InterPro"/>
</dbReference>
<name>A0A816DPV7_9BILA</name>
<evidence type="ECO:0000256" key="1">
    <source>
        <dbReference type="ARBA" id="ARBA00022898"/>
    </source>
</evidence>
<organism evidence="2 4">
    <name type="scientific">Didymodactylos carnosus</name>
    <dbReference type="NCBI Taxonomy" id="1234261"/>
    <lineage>
        <taxon>Eukaryota</taxon>
        <taxon>Metazoa</taxon>
        <taxon>Spiralia</taxon>
        <taxon>Gnathifera</taxon>
        <taxon>Rotifera</taxon>
        <taxon>Eurotatoria</taxon>
        <taxon>Bdelloidea</taxon>
        <taxon>Philodinida</taxon>
        <taxon>Philodinidae</taxon>
        <taxon>Didymodactylos</taxon>
    </lineage>
</organism>
<dbReference type="Proteomes" id="UP000663829">
    <property type="component" value="Unassembled WGS sequence"/>
</dbReference>
<comment type="caution">
    <text evidence="2">The sequence shown here is derived from an EMBL/GenBank/DDBJ whole genome shotgun (WGS) entry which is preliminary data.</text>
</comment>
<dbReference type="Gene3D" id="3.40.640.10">
    <property type="entry name" value="Type I PLP-dependent aspartate aminotransferase-like (Major domain)"/>
    <property type="match status" value="2"/>
</dbReference>
<dbReference type="PANTHER" id="PTHR14084:SF0">
    <property type="entry name" value="KYNURENINASE"/>
    <property type="match status" value="1"/>
</dbReference>
<dbReference type="InterPro" id="IPR010111">
    <property type="entry name" value="Kynureninase"/>
</dbReference>
<dbReference type="Proteomes" id="UP000681722">
    <property type="component" value="Unassembled WGS sequence"/>
</dbReference>
<keyword evidence="4" id="KW-1185">Reference proteome</keyword>
<dbReference type="PANTHER" id="PTHR14084">
    <property type="entry name" value="KYNURENINASE"/>
    <property type="match status" value="1"/>
</dbReference>